<dbReference type="Gene3D" id="3.30.1150.10">
    <property type="match status" value="1"/>
</dbReference>
<feature type="signal peptide" evidence="1">
    <location>
        <begin position="1"/>
        <end position="33"/>
    </location>
</feature>
<dbReference type="RefSeq" id="WP_265128931.1">
    <property type="nucleotide sequence ID" value="NZ_JAPCHY010000015.1"/>
</dbReference>
<dbReference type="Proteomes" id="UP001209922">
    <property type="component" value="Unassembled WGS sequence"/>
</dbReference>
<dbReference type="SUPFAM" id="SSF74653">
    <property type="entry name" value="TolA/TonB C-terminal domain"/>
    <property type="match status" value="1"/>
</dbReference>
<keyword evidence="3" id="KW-1185">Reference proteome</keyword>
<organism evidence="2 3">
    <name type="scientific">Xanthomonas chitinilytica</name>
    <dbReference type="NCBI Taxonomy" id="2989819"/>
    <lineage>
        <taxon>Bacteria</taxon>
        <taxon>Pseudomonadati</taxon>
        <taxon>Pseudomonadota</taxon>
        <taxon>Gammaproteobacteria</taxon>
        <taxon>Lysobacterales</taxon>
        <taxon>Lysobacteraceae</taxon>
        <taxon>Xanthomonas</taxon>
    </lineage>
</organism>
<accession>A0ABT3JZL4</accession>
<gene>
    <name evidence="2" type="ORF">OK345_15610</name>
</gene>
<sequence>MRTLTIGWPFHRHACRLLAASLLLLAVAGIAQASDADPRDEDLLARYGTAIRQSLLEHWVHPDTVPAGQRCRLLIRQLPGGDVLDVDFAVDCPYDAEGRRALEQAVWRAQPLPYRGFERMFQRTLTLNFEAPGG</sequence>
<keyword evidence="1" id="KW-0732">Signal</keyword>
<feature type="chain" id="PRO_5046705620" evidence="1">
    <location>
        <begin position="34"/>
        <end position="134"/>
    </location>
</feature>
<evidence type="ECO:0000256" key="1">
    <source>
        <dbReference type="SAM" id="SignalP"/>
    </source>
</evidence>
<name>A0ABT3JZL4_9XANT</name>
<dbReference type="EMBL" id="JAPCHY010000015">
    <property type="protein sequence ID" value="MCW4473927.1"/>
    <property type="molecule type" value="Genomic_DNA"/>
</dbReference>
<evidence type="ECO:0000313" key="3">
    <source>
        <dbReference type="Proteomes" id="UP001209922"/>
    </source>
</evidence>
<reference evidence="2 3" key="1">
    <citation type="submission" date="2022-10" db="EMBL/GenBank/DDBJ databases">
        <title>Xanthomonas sp. H13-6.</title>
        <authorList>
            <person name="Liu X."/>
            <person name="Deng Z."/>
            <person name="Jiang Y."/>
            <person name="Yu T."/>
            <person name="Ai J."/>
        </authorList>
    </citation>
    <scope>NUCLEOTIDE SEQUENCE [LARGE SCALE GENOMIC DNA]</scope>
    <source>
        <strain evidence="2 3">H13-6</strain>
    </source>
</reference>
<evidence type="ECO:0000313" key="2">
    <source>
        <dbReference type="EMBL" id="MCW4473927.1"/>
    </source>
</evidence>
<comment type="caution">
    <text evidence="2">The sequence shown here is derived from an EMBL/GenBank/DDBJ whole genome shotgun (WGS) entry which is preliminary data.</text>
</comment>
<proteinExistence type="predicted"/>
<protein>
    <submittedName>
        <fullName evidence="2">TonB C-terminal domain-containing protein</fullName>
    </submittedName>
</protein>